<evidence type="ECO:0000256" key="6">
    <source>
        <dbReference type="SAM" id="Phobius"/>
    </source>
</evidence>
<feature type="transmembrane region" description="Helical" evidence="6">
    <location>
        <begin position="212"/>
        <end position="230"/>
    </location>
</feature>
<feature type="transmembrane region" description="Helical" evidence="6">
    <location>
        <begin position="110"/>
        <end position="133"/>
    </location>
</feature>
<evidence type="ECO:0000256" key="4">
    <source>
        <dbReference type="ARBA" id="ARBA00022989"/>
    </source>
</evidence>
<feature type="transmembrane region" description="Helical" evidence="6">
    <location>
        <begin position="145"/>
        <end position="163"/>
    </location>
</feature>
<dbReference type="HOGENOM" id="CLU_087059_0_1_1"/>
<dbReference type="InParanoid" id="A0A0C3DT10"/>
<dbReference type="GO" id="GO:0016829">
    <property type="term" value="F:lyase activity"/>
    <property type="evidence" value="ECO:0007669"/>
    <property type="project" value="InterPro"/>
</dbReference>
<comment type="subcellular location">
    <subcellularLocation>
        <location evidence="1">Membrane</location>
        <topology evidence="1">Multi-pass membrane protein</topology>
    </subcellularLocation>
</comment>
<evidence type="ECO:0000256" key="1">
    <source>
        <dbReference type="ARBA" id="ARBA00004141"/>
    </source>
</evidence>
<evidence type="ECO:0000313" key="7">
    <source>
        <dbReference type="EMBL" id="KIN05208.1"/>
    </source>
</evidence>
<proteinExistence type="inferred from homology"/>
<organism evidence="7 8">
    <name type="scientific">Oidiodendron maius (strain Zn)</name>
    <dbReference type="NCBI Taxonomy" id="913774"/>
    <lineage>
        <taxon>Eukaryota</taxon>
        <taxon>Fungi</taxon>
        <taxon>Dikarya</taxon>
        <taxon>Ascomycota</taxon>
        <taxon>Pezizomycotina</taxon>
        <taxon>Leotiomycetes</taxon>
        <taxon>Leotiomycetes incertae sedis</taxon>
        <taxon>Myxotrichaceae</taxon>
        <taxon>Oidiodendron</taxon>
    </lineage>
</organism>
<dbReference type="GO" id="GO:0016020">
    <property type="term" value="C:membrane"/>
    <property type="evidence" value="ECO:0007669"/>
    <property type="project" value="UniProtKB-SubCell"/>
</dbReference>
<name>A0A0C3DT10_OIDMZ</name>
<keyword evidence="8" id="KW-1185">Reference proteome</keyword>
<dbReference type="InterPro" id="IPR039020">
    <property type="entry name" value="PaxB-like"/>
</dbReference>
<comment type="similarity">
    <text evidence="2">Belongs to the paxB family.</text>
</comment>
<dbReference type="AlphaFoldDB" id="A0A0C3DT10"/>
<accession>A0A0C3DT10</accession>
<keyword evidence="3 6" id="KW-0812">Transmembrane</keyword>
<keyword evidence="5 6" id="KW-0472">Membrane</keyword>
<reference evidence="7 8" key="1">
    <citation type="submission" date="2014-04" db="EMBL/GenBank/DDBJ databases">
        <authorList>
            <consortium name="DOE Joint Genome Institute"/>
            <person name="Kuo A."/>
            <person name="Martino E."/>
            <person name="Perotto S."/>
            <person name="Kohler A."/>
            <person name="Nagy L.G."/>
            <person name="Floudas D."/>
            <person name="Copeland A."/>
            <person name="Barry K.W."/>
            <person name="Cichocki N."/>
            <person name="Veneault-Fourrey C."/>
            <person name="LaButti K."/>
            <person name="Lindquist E.A."/>
            <person name="Lipzen A."/>
            <person name="Lundell T."/>
            <person name="Morin E."/>
            <person name="Murat C."/>
            <person name="Sun H."/>
            <person name="Tunlid A."/>
            <person name="Henrissat B."/>
            <person name="Grigoriev I.V."/>
            <person name="Hibbett D.S."/>
            <person name="Martin F."/>
            <person name="Nordberg H.P."/>
            <person name="Cantor M.N."/>
            <person name="Hua S.X."/>
        </authorList>
    </citation>
    <scope>NUCLEOTIDE SEQUENCE [LARGE SCALE GENOMIC DNA]</scope>
    <source>
        <strain evidence="7 8">Zn</strain>
    </source>
</reference>
<feature type="transmembrane region" description="Helical" evidence="6">
    <location>
        <begin position="20"/>
        <end position="42"/>
    </location>
</feature>
<dbReference type="Pfam" id="PF25129">
    <property type="entry name" value="Pyr4-TMTC"/>
    <property type="match status" value="1"/>
</dbReference>
<evidence type="ECO:0000256" key="2">
    <source>
        <dbReference type="ARBA" id="ARBA00006757"/>
    </source>
</evidence>
<dbReference type="STRING" id="913774.A0A0C3DT10"/>
<protein>
    <submittedName>
        <fullName evidence="7">Uncharacterized protein</fullName>
    </submittedName>
</protein>
<dbReference type="OrthoDB" id="5294024at2759"/>
<keyword evidence="4 6" id="KW-1133">Transmembrane helix</keyword>
<sequence length="240" mass="27257">MALHLPLNPIDRANRPPAYYLTVQDGLILLSSALWTIAYVLYVRQGLLDRSYGMPIVPLCADIVWEFLFGLIVPTSVAQVVAFTPWLIIDIGIVYTTYQFGPEQWAHAPLVAENLGWILILGVLFTMALFWAIIKTIGVDNSSFYIAYVVQLVISSYSVAQLISRGNTSGHSWSIWFFRTTGTAATIAQFIWKYSHYPKSYPRVARPLTQFLFISCTMIDLIYPFVYMAVEQREGRNLKL</sequence>
<evidence type="ECO:0000256" key="3">
    <source>
        <dbReference type="ARBA" id="ARBA00022692"/>
    </source>
</evidence>
<feature type="transmembrane region" description="Helical" evidence="6">
    <location>
        <begin position="175"/>
        <end position="192"/>
    </location>
</feature>
<dbReference type="EMBL" id="KN832872">
    <property type="protein sequence ID" value="KIN05208.1"/>
    <property type="molecule type" value="Genomic_DNA"/>
</dbReference>
<reference evidence="8" key="2">
    <citation type="submission" date="2015-01" db="EMBL/GenBank/DDBJ databases">
        <title>Evolutionary Origins and Diversification of the Mycorrhizal Mutualists.</title>
        <authorList>
            <consortium name="DOE Joint Genome Institute"/>
            <consortium name="Mycorrhizal Genomics Consortium"/>
            <person name="Kohler A."/>
            <person name="Kuo A."/>
            <person name="Nagy L.G."/>
            <person name="Floudas D."/>
            <person name="Copeland A."/>
            <person name="Barry K.W."/>
            <person name="Cichocki N."/>
            <person name="Veneault-Fourrey C."/>
            <person name="LaButti K."/>
            <person name="Lindquist E.A."/>
            <person name="Lipzen A."/>
            <person name="Lundell T."/>
            <person name="Morin E."/>
            <person name="Murat C."/>
            <person name="Riley R."/>
            <person name="Ohm R."/>
            <person name="Sun H."/>
            <person name="Tunlid A."/>
            <person name="Henrissat B."/>
            <person name="Grigoriev I.V."/>
            <person name="Hibbett D.S."/>
            <person name="Martin F."/>
        </authorList>
    </citation>
    <scope>NUCLEOTIDE SEQUENCE [LARGE SCALE GENOMIC DNA]</scope>
    <source>
        <strain evidence="8">Zn</strain>
    </source>
</reference>
<dbReference type="Proteomes" id="UP000054321">
    <property type="component" value="Unassembled WGS sequence"/>
</dbReference>
<dbReference type="PANTHER" id="PTHR42038">
    <property type="match status" value="1"/>
</dbReference>
<gene>
    <name evidence="7" type="ORF">OIDMADRAFT_101952</name>
</gene>
<evidence type="ECO:0000256" key="5">
    <source>
        <dbReference type="ARBA" id="ARBA00023136"/>
    </source>
</evidence>
<evidence type="ECO:0000313" key="8">
    <source>
        <dbReference type="Proteomes" id="UP000054321"/>
    </source>
</evidence>
<dbReference type="PANTHER" id="PTHR42038:SF2">
    <property type="entry name" value="TERPENE CYCLASE AUSL"/>
    <property type="match status" value="1"/>
</dbReference>